<accession>A0A514BX55</accession>
<proteinExistence type="predicted"/>
<evidence type="ECO:0000313" key="2">
    <source>
        <dbReference type="EMBL" id="QDH71885.1"/>
    </source>
</evidence>
<keyword evidence="3" id="KW-1185">Reference proteome</keyword>
<evidence type="ECO:0000313" key="3">
    <source>
        <dbReference type="Proteomes" id="UP000317199"/>
    </source>
</evidence>
<organism evidence="2 3">
    <name type="scientific">Marilutibacter alkalisoli</name>
    <dbReference type="NCBI Taxonomy" id="2591633"/>
    <lineage>
        <taxon>Bacteria</taxon>
        <taxon>Pseudomonadati</taxon>
        <taxon>Pseudomonadota</taxon>
        <taxon>Gammaproteobacteria</taxon>
        <taxon>Lysobacterales</taxon>
        <taxon>Lysobacteraceae</taxon>
        <taxon>Marilutibacter</taxon>
    </lineage>
</organism>
<dbReference type="Proteomes" id="UP000317199">
    <property type="component" value="Chromosome"/>
</dbReference>
<dbReference type="Pfam" id="PF04480">
    <property type="entry name" value="DUF559"/>
    <property type="match status" value="1"/>
</dbReference>
<reference evidence="2 3" key="1">
    <citation type="submission" date="2019-06" db="EMBL/GenBank/DDBJ databases">
        <title>Lysobacter alkalisoli sp. nov. isolated from saline-alkali soil.</title>
        <authorList>
            <person name="Sun J.-Q."/>
            <person name="Xu L."/>
        </authorList>
    </citation>
    <scope>NUCLEOTIDE SEQUENCE [LARGE SCALE GENOMIC DNA]</scope>
    <source>
        <strain evidence="2 3">SJ-36</strain>
    </source>
</reference>
<protein>
    <submittedName>
        <fullName evidence="2">DUF559 domain-containing protein</fullName>
    </submittedName>
</protein>
<gene>
    <name evidence="2" type="ORF">FKV23_14065</name>
</gene>
<evidence type="ECO:0000259" key="1">
    <source>
        <dbReference type="Pfam" id="PF04480"/>
    </source>
</evidence>
<dbReference type="EMBL" id="CP041242">
    <property type="protein sequence ID" value="QDH71885.1"/>
    <property type="molecule type" value="Genomic_DNA"/>
</dbReference>
<feature type="domain" description="DUF559" evidence="1">
    <location>
        <begin position="1"/>
        <end position="28"/>
    </location>
</feature>
<dbReference type="InterPro" id="IPR007569">
    <property type="entry name" value="DUF559"/>
</dbReference>
<name>A0A514BX55_9GAMM</name>
<sequence>MDGSQHDPEVDAARTDCLESQGITVMRF</sequence>
<dbReference type="KEGG" id="lyj:FKV23_14065"/>
<dbReference type="AlphaFoldDB" id="A0A514BX55"/>